<dbReference type="AlphaFoldDB" id="Q2FQC6"/>
<evidence type="ECO:0000313" key="1">
    <source>
        <dbReference type="EMBL" id="ABD39820.1"/>
    </source>
</evidence>
<proteinExistence type="predicted"/>
<accession>Q2FQC6</accession>
<sequence>MSHRLVFMPRELSERDIQLLQVLAPEFSGEICNGSGMPYRSILPPVANHYATSAEDFRRRVDRLSADDLRYLIDLVMTGEESLHCISPDYYSVLDMRIAEVLGEDIAHTIRGFYAMTCE</sequence>
<dbReference type="GeneID" id="3923671"/>
<dbReference type="KEGG" id="mhu:Mhun_0042"/>
<dbReference type="RefSeq" id="WP_011447117.1">
    <property type="nucleotide sequence ID" value="NC_007796.1"/>
</dbReference>
<dbReference type="InParanoid" id="Q2FQC6"/>
<name>Q2FQC6_METHJ</name>
<dbReference type="HOGENOM" id="CLU_169412_0_0_2"/>
<organism evidence="1 2">
    <name type="scientific">Methanospirillum hungatei JF-1 (strain ATCC 27890 / DSM 864 / NBRC 100397 / JF-1)</name>
    <dbReference type="NCBI Taxonomy" id="323259"/>
    <lineage>
        <taxon>Archaea</taxon>
        <taxon>Methanobacteriati</taxon>
        <taxon>Methanobacteriota</taxon>
        <taxon>Stenosarchaea group</taxon>
        <taxon>Methanomicrobia</taxon>
        <taxon>Methanomicrobiales</taxon>
        <taxon>Methanospirillaceae</taxon>
        <taxon>Methanospirillum</taxon>
    </lineage>
</organism>
<evidence type="ECO:0000313" key="2">
    <source>
        <dbReference type="Proteomes" id="UP000001941"/>
    </source>
</evidence>
<dbReference type="OrthoDB" id="146424at2157"/>
<keyword evidence="2" id="KW-1185">Reference proteome</keyword>
<dbReference type="eggNOG" id="arCOG03390">
    <property type="taxonomic scope" value="Archaea"/>
</dbReference>
<gene>
    <name evidence="1" type="ordered locus">Mhun_0042</name>
</gene>
<protein>
    <submittedName>
        <fullName evidence="1">Uncharacterized protein</fullName>
    </submittedName>
</protein>
<dbReference type="EMBL" id="CP000254">
    <property type="protein sequence ID" value="ABD39820.1"/>
    <property type="molecule type" value="Genomic_DNA"/>
</dbReference>
<dbReference type="STRING" id="323259.Mhun_0042"/>
<dbReference type="EnsemblBacteria" id="ABD39820">
    <property type="protein sequence ID" value="ABD39820"/>
    <property type="gene ID" value="Mhun_0042"/>
</dbReference>
<reference evidence="2" key="1">
    <citation type="journal article" date="2016" name="Stand. Genomic Sci.">
        <title>Complete genome sequence of Methanospirillum hungatei type strain JF1.</title>
        <authorList>
            <person name="Gunsalus R.P."/>
            <person name="Cook L.E."/>
            <person name="Crable B."/>
            <person name="Rohlin L."/>
            <person name="McDonald E."/>
            <person name="Mouttaki H."/>
            <person name="Sieber J.R."/>
            <person name="Poweleit N."/>
            <person name="Zhou H."/>
            <person name="Lapidus A.L."/>
            <person name="Daligault H.E."/>
            <person name="Land M."/>
            <person name="Gilna P."/>
            <person name="Ivanova N."/>
            <person name="Kyrpides N."/>
            <person name="Culley D.E."/>
            <person name="McInerney M.J."/>
        </authorList>
    </citation>
    <scope>NUCLEOTIDE SEQUENCE [LARGE SCALE GENOMIC DNA]</scope>
    <source>
        <strain evidence="2">ATCC 27890 / DSM 864 / NBRC 100397 / JF-1</strain>
    </source>
</reference>
<dbReference type="Proteomes" id="UP000001941">
    <property type="component" value="Chromosome"/>
</dbReference>